<comment type="caution">
    <text evidence="2">The sequence shown here is derived from an EMBL/GenBank/DDBJ whole genome shotgun (WGS) entry which is preliminary data.</text>
</comment>
<reference evidence="2 3" key="1">
    <citation type="submission" date="2020-08" db="EMBL/GenBank/DDBJ databases">
        <title>Sequencing the genomes of 1000 actinobacteria strains.</title>
        <authorList>
            <person name="Klenk H.-P."/>
        </authorList>
    </citation>
    <scope>NUCLEOTIDE SEQUENCE [LARGE SCALE GENOMIC DNA]</scope>
    <source>
        <strain evidence="2 3">DSM 45823</strain>
    </source>
</reference>
<dbReference type="EMBL" id="JACJII010000001">
    <property type="protein sequence ID" value="MBA9004091.1"/>
    <property type="molecule type" value="Genomic_DNA"/>
</dbReference>
<evidence type="ECO:0000256" key="1">
    <source>
        <dbReference type="SAM" id="MobiDB-lite"/>
    </source>
</evidence>
<dbReference type="AlphaFoldDB" id="A0A7W3MY99"/>
<accession>A0A7W3MY99</accession>
<gene>
    <name evidence="2" type="ORF">HNR21_002973</name>
</gene>
<name>A0A7W3MY99_9ACTN</name>
<evidence type="ECO:0000313" key="2">
    <source>
        <dbReference type="EMBL" id="MBA9004091.1"/>
    </source>
</evidence>
<dbReference type="Proteomes" id="UP000539313">
    <property type="component" value="Unassembled WGS sequence"/>
</dbReference>
<sequence>MPERRGDAPTETDIARRVRAHGLARGRTPAQIAADIHEQCGPLFGTTRIKARRLALGVALSDIVAQVRALYELEGKPPPKLGETLLSAYESGHKRPGPAYLHYLCAVYRAEPDELGCQGPCICGRTHAHRPADGPAPVPRPREEPEPLVGNVVVPMPDDRQWITVDRRGADGPLSADVGEEDAVLRRTLLQLLAGAGVALDGEFLGAVDHLRRRMDDTLVSATVSPTMLDQWEETTLGYGRLYQATPSLRMLCDVLLDFSEVRRMCAQRQPVELQERLCRIAAQLAGLSGLIMINLGDHRLARSFFRTASTAADETGDRALRAWVTVREALVPMYYGDPREALHLARKAQDLAGRAPSVAAAMAPAVEARALGLLAMRGRSDAAPGARRALVRGRSVFDQLSKAHTSDLAFGFTERQMAFYEGDTFTNLGDHRAGDEVLSRALTLYAPTDWVDLTLVRLDRAICRLHAGDADAALDVAQDAITELPAEHRSDILVHRARQVGAAVAARHGEIERLRGFREALSAPATSAPARRTDPAEQV</sequence>
<evidence type="ECO:0000313" key="3">
    <source>
        <dbReference type="Proteomes" id="UP000539313"/>
    </source>
</evidence>
<feature type="region of interest" description="Disordered" evidence="1">
    <location>
        <begin position="130"/>
        <end position="153"/>
    </location>
</feature>
<keyword evidence="3" id="KW-1185">Reference proteome</keyword>
<protein>
    <submittedName>
        <fullName evidence="2">Transcriptional regulator with XRE-family HTH domain</fullName>
    </submittedName>
</protein>
<dbReference type="RefSeq" id="WP_182705676.1">
    <property type="nucleotide sequence ID" value="NZ_JACJII010000001.1"/>
</dbReference>
<organism evidence="2 3">
    <name type="scientific">Thermomonospora cellulosilytica</name>
    <dbReference type="NCBI Taxonomy" id="1411118"/>
    <lineage>
        <taxon>Bacteria</taxon>
        <taxon>Bacillati</taxon>
        <taxon>Actinomycetota</taxon>
        <taxon>Actinomycetes</taxon>
        <taxon>Streptosporangiales</taxon>
        <taxon>Thermomonosporaceae</taxon>
        <taxon>Thermomonospora</taxon>
    </lineage>
</organism>
<proteinExistence type="predicted"/>